<reference evidence="1 2" key="1">
    <citation type="submission" date="2021-11" db="EMBL/GenBank/DDBJ databases">
        <title>Draft genome sequence of Actinomycetospora sp. SF1 isolated from the rhizosphere soil.</title>
        <authorList>
            <person name="Duangmal K."/>
            <person name="Chantavorakit T."/>
        </authorList>
    </citation>
    <scope>NUCLEOTIDE SEQUENCE [LARGE SCALE GENOMIC DNA]</scope>
    <source>
        <strain evidence="1 2">TBRC 5722</strain>
    </source>
</reference>
<accession>A0ABS8P2K2</accession>
<gene>
    <name evidence="1" type="ORF">LQ327_03620</name>
</gene>
<organism evidence="1 2">
    <name type="scientific">Actinomycetospora endophytica</name>
    <dbReference type="NCBI Taxonomy" id="2291215"/>
    <lineage>
        <taxon>Bacteria</taxon>
        <taxon>Bacillati</taxon>
        <taxon>Actinomycetota</taxon>
        <taxon>Actinomycetes</taxon>
        <taxon>Pseudonocardiales</taxon>
        <taxon>Pseudonocardiaceae</taxon>
        <taxon>Actinomycetospora</taxon>
    </lineage>
</organism>
<dbReference type="Proteomes" id="UP001199469">
    <property type="component" value="Unassembled WGS sequence"/>
</dbReference>
<proteinExistence type="predicted"/>
<dbReference type="EMBL" id="JAJNDB010000001">
    <property type="protein sequence ID" value="MCD2192482.1"/>
    <property type="molecule type" value="Genomic_DNA"/>
</dbReference>
<keyword evidence="2" id="KW-1185">Reference proteome</keyword>
<evidence type="ECO:0000313" key="2">
    <source>
        <dbReference type="Proteomes" id="UP001199469"/>
    </source>
</evidence>
<dbReference type="RefSeq" id="WP_230730178.1">
    <property type="nucleotide sequence ID" value="NZ_JAJNDB010000001.1"/>
</dbReference>
<evidence type="ECO:0000313" key="1">
    <source>
        <dbReference type="EMBL" id="MCD2192482.1"/>
    </source>
</evidence>
<protein>
    <submittedName>
        <fullName evidence="1">Uncharacterized protein</fullName>
    </submittedName>
</protein>
<comment type="caution">
    <text evidence="1">The sequence shown here is derived from an EMBL/GenBank/DDBJ whole genome shotgun (WGS) entry which is preliminary data.</text>
</comment>
<sequence>MRVMLDLVRSRDGRLEGTAATEAGREHPFSGTLELLRVLEDLQPSPQVRQDLPGSPR</sequence>
<name>A0ABS8P2K2_9PSEU</name>